<comment type="caution">
    <text evidence="1">The sequence shown here is derived from an EMBL/GenBank/DDBJ whole genome shotgun (WGS) entry which is preliminary data.</text>
</comment>
<evidence type="ECO:0000313" key="1">
    <source>
        <dbReference type="EMBL" id="KAH8996649.1"/>
    </source>
</evidence>
<dbReference type="InterPro" id="IPR036249">
    <property type="entry name" value="Thioredoxin-like_sf"/>
</dbReference>
<dbReference type="PANTHER" id="PTHR31902">
    <property type="entry name" value="ACTIN PATCHES DISTAL PROTEIN 1"/>
    <property type="match status" value="1"/>
</dbReference>
<dbReference type="EMBL" id="JAKELL010000008">
    <property type="protein sequence ID" value="KAH8996649.1"/>
    <property type="molecule type" value="Genomic_DNA"/>
</dbReference>
<dbReference type="SUPFAM" id="SSF52833">
    <property type="entry name" value="Thioredoxin-like"/>
    <property type="match status" value="1"/>
</dbReference>
<name>A0AAD4LQE5_9AGAM</name>
<keyword evidence="2" id="KW-1185">Reference proteome</keyword>
<proteinExistence type="predicted"/>
<accession>A0AAD4LQE5</accession>
<dbReference type="InterPro" id="IPR009737">
    <property type="entry name" value="Aim32/Apd1-like"/>
</dbReference>
<reference evidence="1" key="1">
    <citation type="submission" date="2022-01" db="EMBL/GenBank/DDBJ databases">
        <title>Comparative genomics reveals a dynamic genome evolution in the ectomycorrhizal milk-cap (Lactarius) mushrooms.</title>
        <authorList>
            <consortium name="DOE Joint Genome Institute"/>
            <person name="Lebreton A."/>
            <person name="Tang N."/>
            <person name="Kuo A."/>
            <person name="LaButti K."/>
            <person name="Drula E."/>
            <person name="Barry K."/>
            <person name="Clum A."/>
            <person name="Lipzen A."/>
            <person name="Mousain D."/>
            <person name="Ng V."/>
            <person name="Wang R."/>
            <person name="Wang X."/>
            <person name="Dai Y."/>
            <person name="Henrissat B."/>
            <person name="Grigoriev I.V."/>
            <person name="Guerin-Laguette A."/>
            <person name="Yu F."/>
            <person name="Martin F.M."/>
        </authorList>
    </citation>
    <scope>NUCLEOTIDE SEQUENCE</scope>
    <source>
        <strain evidence="1">QP</strain>
    </source>
</reference>
<evidence type="ECO:0000313" key="2">
    <source>
        <dbReference type="Proteomes" id="UP001201163"/>
    </source>
</evidence>
<dbReference type="Gene3D" id="3.40.30.10">
    <property type="entry name" value="Glutaredoxin"/>
    <property type="match status" value="1"/>
</dbReference>
<sequence length="247" mass="27488">MKAASLRTINKLSSSAARTDFLAGTVPLHQAYILLHGRDSPRSFPSRVTSPLLVALRQYALRWSALVNVAWVPPLLTFAHGRAGLQIPSVTMDNLDEVCSRLHDYMERPPTGAVDLDDLYLYVCTHGARDCRCGEWGSKVADALRNEIHWRKGIEPTGKYSRVVVGEVGHVGGHQYAANMLVFPYGEWLGGLRPDNVPGVLDVIMEQSSPVDLARTSLLPTHWRGRMGLARDQQLQRFLLHRDNSTV</sequence>
<organism evidence="1 2">
    <name type="scientific">Lactarius akahatsu</name>
    <dbReference type="NCBI Taxonomy" id="416441"/>
    <lineage>
        <taxon>Eukaryota</taxon>
        <taxon>Fungi</taxon>
        <taxon>Dikarya</taxon>
        <taxon>Basidiomycota</taxon>
        <taxon>Agaricomycotina</taxon>
        <taxon>Agaricomycetes</taxon>
        <taxon>Russulales</taxon>
        <taxon>Russulaceae</taxon>
        <taxon>Lactarius</taxon>
    </lineage>
</organism>
<gene>
    <name evidence="1" type="ORF">EDB92DRAFT_1933592</name>
</gene>
<dbReference type="Proteomes" id="UP001201163">
    <property type="component" value="Unassembled WGS sequence"/>
</dbReference>
<dbReference type="Pfam" id="PF06999">
    <property type="entry name" value="Suc_Fer-like"/>
    <property type="match status" value="1"/>
</dbReference>
<dbReference type="AlphaFoldDB" id="A0AAD4LQE5"/>
<protein>
    <submittedName>
        <fullName evidence="1">Sucrase/ferredoxin-like-domain-containing protein</fullName>
    </submittedName>
</protein>